<keyword evidence="6" id="KW-1185">Reference proteome</keyword>
<sequence length="259" mass="27321">MATSVTGNTRPVTDEPDVDRTNARPASPTIDGLVRIESVGTTAPDPAGSPGDTPPRPGSTTPTPPGTGEEDTAGESAEECTDTAAADTGARAPAAHRWGRRTTVAGGLLAAAAVTLTVLTVLWAGTWRADQARTHDRAAALQAARQSAVNLTTINFATADQDIQRILASGTGEFADQFATNIDSYKDLVRQGKVITTGEVKETGLVSLDRNTAKVAVALSSTVKNDQTPDGEERFYRMLIEVHRQSDGHWLASRVEFVQ</sequence>
<evidence type="ECO:0008006" key="7">
    <source>
        <dbReference type="Google" id="ProtNLM"/>
    </source>
</evidence>
<evidence type="ECO:0000256" key="4">
    <source>
        <dbReference type="SAM" id="Phobius"/>
    </source>
</evidence>
<evidence type="ECO:0000313" key="6">
    <source>
        <dbReference type="Proteomes" id="UP000001549"/>
    </source>
</evidence>
<accession>F8B414</accession>
<keyword evidence="2 4" id="KW-0472">Membrane</keyword>
<reference evidence="5 6" key="1">
    <citation type="submission" date="2011-05" db="EMBL/GenBank/DDBJ databases">
        <title>Complete sequence of chromosome of Frankia symbiont of Datisca glomerata.</title>
        <authorList>
            <consortium name="US DOE Joint Genome Institute"/>
            <person name="Lucas S."/>
            <person name="Han J."/>
            <person name="Lapidus A."/>
            <person name="Cheng J.-F."/>
            <person name="Goodwin L."/>
            <person name="Pitluck S."/>
            <person name="Peters L."/>
            <person name="Mikhailova N."/>
            <person name="Chertkov O."/>
            <person name="Teshima H."/>
            <person name="Han C."/>
            <person name="Tapia R."/>
            <person name="Land M."/>
            <person name="Hauser L."/>
            <person name="Kyrpides N."/>
            <person name="Ivanova N."/>
            <person name="Pagani I."/>
            <person name="Berry A."/>
            <person name="Pawlowski K."/>
            <person name="Persson T."/>
            <person name="Vanden Heuvel B."/>
            <person name="Benson D."/>
            <person name="Woyke T."/>
        </authorList>
    </citation>
    <scope>NUCLEOTIDE SEQUENCE [LARGE SCALE GENOMIC DNA]</scope>
    <source>
        <strain evidence="6">4085684</strain>
    </source>
</reference>
<dbReference type="KEGG" id="fsy:FsymDg_2675"/>
<name>F8B414_9ACTN</name>
<evidence type="ECO:0000256" key="1">
    <source>
        <dbReference type="ARBA" id="ARBA00004370"/>
    </source>
</evidence>
<dbReference type="HOGENOM" id="CLU_072301_0_2_11"/>
<comment type="subcellular location">
    <subcellularLocation>
        <location evidence="1">Membrane</location>
    </subcellularLocation>
</comment>
<feature type="region of interest" description="Disordered" evidence="3">
    <location>
        <begin position="1"/>
        <end position="95"/>
    </location>
</feature>
<evidence type="ECO:0000313" key="5">
    <source>
        <dbReference type="EMBL" id="AEH10028.1"/>
    </source>
</evidence>
<dbReference type="eggNOG" id="ENOG503303V">
    <property type="taxonomic scope" value="Bacteria"/>
</dbReference>
<evidence type="ECO:0000256" key="2">
    <source>
        <dbReference type="ARBA" id="ARBA00023136"/>
    </source>
</evidence>
<dbReference type="STRING" id="656024.FsymDg_2675"/>
<keyword evidence="4" id="KW-1133">Transmembrane helix</keyword>
<dbReference type="Proteomes" id="UP000001549">
    <property type="component" value="Chromosome"/>
</dbReference>
<keyword evidence="4" id="KW-0812">Transmembrane</keyword>
<dbReference type="GO" id="GO:0016020">
    <property type="term" value="C:membrane"/>
    <property type="evidence" value="ECO:0007669"/>
    <property type="project" value="UniProtKB-SubCell"/>
</dbReference>
<gene>
    <name evidence="5" type="ordered locus">FsymDg_2675</name>
</gene>
<feature type="compositionally biased region" description="Pro residues" evidence="3">
    <location>
        <begin position="52"/>
        <end position="65"/>
    </location>
</feature>
<dbReference type="EMBL" id="CP002801">
    <property type="protein sequence ID" value="AEH10028.1"/>
    <property type="molecule type" value="Genomic_DNA"/>
</dbReference>
<feature type="compositionally biased region" description="Polar residues" evidence="3">
    <location>
        <begin position="1"/>
        <end position="11"/>
    </location>
</feature>
<organism evidence="5 6">
    <name type="scientific">Candidatus Protofrankia datiscae</name>
    <dbReference type="NCBI Taxonomy" id="2716812"/>
    <lineage>
        <taxon>Bacteria</taxon>
        <taxon>Bacillati</taxon>
        <taxon>Actinomycetota</taxon>
        <taxon>Actinomycetes</taxon>
        <taxon>Frankiales</taxon>
        <taxon>Frankiaceae</taxon>
        <taxon>Protofrankia</taxon>
    </lineage>
</organism>
<feature type="transmembrane region" description="Helical" evidence="4">
    <location>
        <begin position="104"/>
        <end position="125"/>
    </location>
</feature>
<dbReference type="PANTHER" id="PTHR37042">
    <property type="entry name" value="OUTER MEMBRANE PROTEIN RV1973"/>
    <property type="match status" value="1"/>
</dbReference>
<proteinExistence type="predicted"/>
<dbReference type="AlphaFoldDB" id="F8B414"/>
<feature type="compositionally biased region" description="Acidic residues" evidence="3">
    <location>
        <begin position="68"/>
        <end position="81"/>
    </location>
</feature>
<protein>
    <recommendedName>
        <fullName evidence="7">Mce-associated membrane protein</fullName>
    </recommendedName>
</protein>
<dbReference type="PANTHER" id="PTHR37042:SF4">
    <property type="entry name" value="OUTER MEMBRANE PROTEIN RV1973"/>
    <property type="match status" value="1"/>
</dbReference>
<feature type="compositionally biased region" description="Low complexity" evidence="3">
    <location>
        <begin position="82"/>
        <end position="95"/>
    </location>
</feature>
<evidence type="ECO:0000256" key="3">
    <source>
        <dbReference type="SAM" id="MobiDB-lite"/>
    </source>
</evidence>